<organism evidence="2 5">
    <name type="scientific">Leptospira langatensis</name>
    <dbReference type="NCBI Taxonomy" id="2484983"/>
    <lineage>
        <taxon>Bacteria</taxon>
        <taxon>Pseudomonadati</taxon>
        <taxon>Spirochaetota</taxon>
        <taxon>Spirochaetia</taxon>
        <taxon>Leptospirales</taxon>
        <taxon>Leptospiraceae</taxon>
        <taxon>Leptospira</taxon>
    </lineage>
</organism>
<dbReference type="Gene3D" id="1.25.40.10">
    <property type="entry name" value="Tetratricopeptide repeat domain"/>
    <property type="match status" value="1"/>
</dbReference>
<dbReference type="EMBL" id="RQGC01000013">
    <property type="protein sequence ID" value="TGL38590.1"/>
    <property type="molecule type" value="Genomic_DNA"/>
</dbReference>
<reference evidence="4 5" key="2">
    <citation type="journal article" date="2019" name="PLoS Negl. Trop. Dis.">
        <title>Revisiting the worldwide diversity of Leptospira species in the environment.</title>
        <authorList>
            <person name="Vincent A.T."/>
            <person name="Schiettekatte O."/>
            <person name="Bourhy P."/>
            <person name="Veyrier F.J."/>
            <person name="Picardeau M."/>
        </authorList>
    </citation>
    <scope>NUCLEOTIDE SEQUENCE [LARGE SCALE GENOMIC DNA]</scope>
    <source>
        <strain evidence="4">201702690</strain>
        <strain evidence="2 5">SSW18</strain>
    </source>
</reference>
<evidence type="ECO:0000313" key="3">
    <source>
        <dbReference type="EMBL" id="TGL38590.1"/>
    </source>
</evidence>
<accession>A0A5F1ZRC5</accession>
<keyword evidence="4" id="KW-1185">Reference proteome</keyword>
<dbReference type="SUPFAM" id="SSF48452">
    <property type="entry name" value="TPR-like"/>
    <property type="match status" value="1"/>
</dbReference>
<dbReference type="Pfam" id="PF13174">
    <property type="entry name" value="TPR_6"/>
    <property type="match status" value="1"/>
</dbReference>
<sequence length="199" mass="23148">MLLKRISFLLVLLFCVSSVSFCGGEDKALEEKYAKAMNLFWVNKRAEALKLLLEIYDKDSDYKDTLLVIGKINYYDLKFPEAKKYFEKLYDKNPENLNALLWIIKSQFAAGIRDKSIFENLQTFMKRDPNNLEVLYISGRLLEEAGKTDLAIQSYNQILLQIPQIAFAHKQLAEIYKKANLSEKADFHSNQFQALTRKE</sequence>
<evidence type="ECO:0000313" key="2">
    <source>
        <dbReference type="EMBL" id="TGK05454.1"/>
    </source>
</evidence>
<dbReference type="Proteomes" id="UP000297946">
    <property type="component" value="Unassembled WGS sequence"/>
</dbReference>
<feature type="chain" id="PRO_5043206907" evidence="1">
    <location>
        <begin position="23"/>
        <end position="199"/>
    </location>
</feature>
<dbReference type="Proteomes" id="UP000297273">
    <property type="component" value="Unassembled WGS sequence"/>
</dbReference>
<evidence type="ECO:0000313" key="4">
    <source>
        <dbReference type="Proteomes" id="UP000297273"/>
    </source>
</evidence>
<evidence type="ECO:0000313" key="5">
    <source>
        <dbReference type="Proteomes" id="UP000297946"/>
    </source>
</evidence>
<evidence type="ECO:0000256" key="1">
    <source>
        <dbReference type="SAM" id="SignalP"/>
    </source>
</evidence>
<feature type="signal peptide" evidence="1">
    <location>
        <begin position="1"/>
        <end position="22"/>
    </location>
</feature>
<keyword evidence="1" id="KW-0732">Signal</keyword>
<dbReference type="EMBL" id="RQER01000001">
    <property type="protein sequence ID" value="TGK05454.1"/>
    <property type="molecule type" value="Genomic_DNA"/>
</dbReference>
<dbReference type="InterPro" id="IPR019734">
    <property type="entry name" value="TPR_rpt"/>
</dbReference>
<dbReference type="OrthoDB" id="327261at2"/>
<proteinExistence type="predicted"/>
<reference evidence="3" key="1">
    <citation type="submission" date="2018-10" db="EMBL/GenBank/DDBJ databases">
        <authorList>
            <person name="Vincent A.T."/>
            <person name="Schiettekatte O."/>
            <person name="Bourhy P."/>
            <person name="Veyrier F.J."/>
            <person name="Picardeau M."/>
        </authorList>
    </citation>
    <scope>NUCLEOTIDE SEQUENCE</scope>
    <source>
        <strain evidence="3">201702690</strain>
    </source>
</reference>
<comment type="caution">
    <text evidence="2">The sequence shown here is derived from an EMBL/GenBank/DDBJ whole genome shotgun (WGS) entry which is preliminary data.</text>
</comment>
<protein>
    <submittedName>
        <fullName evidence="2">Uncharacterized protein</fullName>
    </submittedName>
</protein>
<dbReference type="InterPro" id="IPR011990">
    <property type="entry name" value="TPR-like_helical_dom_sf"/>
</dbReference>
<name>A0A5F1ZRC5_9LEPT</name>
<gene>
    <name evidence="2" type="ORF">EHO57_01875</name>
    <name evidence="3" type="ORF">EHQ53_17635</name>
</gene>
<dbReference type="AlphaFoldDB" id="A0A5F1ZRC5"/>